<evidence type="ECO:0000313" key="9">
    <source>
        <dbReference type="Proteomes" id="UP000306631"/>
    </source>
</evidence>
<dbReference type="Proteomes" id="UP000306631">
    <property type="component" value="Unassembled WGS sequence"/>
</dbReference>
<evidence type="ECO:0000259" key="5">
    <source>
        <dbReference type="Pfam" id="PF00150"/>
    </source>
</evidence>
<gene>
    <name evidence="6" type="ORF">CEE60_11985</name>
    <name evidence="7" type="ORF">E5352_11770</name>
</gene>
<dbReference type="SUPFAM" id="SSF51445">
    <property type="entry name" value="(Trans)glycosidases"/>
    <property type="match status" value="1"/>
</dbReference>
<comment type="similarity">
    <text evidence="3">Belongs to the glycosyl hydrolase 5 (cellulase A) family.</text>
</comment>
<keyword evidence="4" id="KW-0732">Signal</keyword>
<keyword evidence="2 3" id="KW-0326">Glycosidase</keyword>
<evidence type="ECO:0000256" key="2">
    <source>
        <dbReference type="ARBA" id="ARBA00023295"/>
    </source>
</evidence>
<evidence type="ECO:0000313" key="7">
    <source>
        <dbReference type="EMBL" id="TGY33613.1"/>
    </source>
</evidence>
<dbReference type="Gene3D" id="3.20.20.80">
    <property type="entry name" value="Glycosidases"/>
    <property type="match status" value="1"/>
</dbReference>
<organism evidence="6 8">
    <name type="scientific">Stenotrophomonas maltophilia</name>
    <name type="common">Pseudomonas maltophilia</name>
    <name type="synonym">Xanthomonas maltophilia</name>
    <dbReference type="NCBI Taxonomy" id="40324"/>
    <lineage>
        <taxon>Bacteria</taxon>
        <taxon>Pseudomonadati</taxon>
        <taxon>Pseudomonadota</taxon>
        <taxon>Gammaproteobacteria</taxon>
        <taxon>Lysobacterales</taxon>
        <taxon>Lysobacteraceae</taxon>
        <taxon>Stenotrophomonas</taxon>
        <taxon>Stenotrophomonas maltophilia group</taxon>
    </lineage>
</organism>
<dbReference type="AlphaFoldDB" id="A0A2D0AJP5"/>
<evidence type="ECO:0000313" key="8">
    <source>
        <dbReference type="Proteomes" id="UP000198157"/>
    </source>
</evidence>
<keyword evidence="1 3" id="KW-0378">Hydrolase</keyword>
<name>A0A2D0AJP5_STEMA</name>
<reference evidence="7 9" key="2">
    <citation type="submission" date="2019-04" db="EMBL/GenBank/DDBJ databases">
        <title>Microbes associate with the intestines of laboratory mice.</title>
        <authorList>
            <person name="Navarre W."/>
            <person name="Wong E."/>
            <person name="Huang K."/>
            <person name="Tropini C."/>
            <person name="Ng K."/>
            <person name="Yu B."/>
        </authorList>
    </citation>
    <scope>NUCLEOTIDE SEQUENCE [LARGE SCALE GENOMIC DNA]</scope>
    <source>
        <strain evidence="7 9">NM62_B4-13</strain>
    </source>
</reference>
<evidence type="ECO:0000313" key="6">
    <source>
        <dbReference type="EMBL" id="OWQ52771.1"/>
    </source>
</evidence>
<evidence type="ECO:0000256" key="3">
    <source>
        <dbReference type="RuleBase" id="RU361153"/>
    </source>
</evidence>
<feature type="signal peptide" evidence="4">
    <location>
        <begin position="1"/>
        <end position="21"/>
    </location>
</feature>
<protein>
    <submittedName>
        <fullName evidence="6">1,4-beta-xylanase</fullName>
    </submittedName>
</protein>
<dbReference type="EMBL" id="SRYW01000009">
    <property type="protein sequence ID" value="TGY33613.1"/>
    <property type="molecule type" value="Genomic_DNA"/>
</dbReference>
<comment type="caution">
    <text evidence="6">The sequence shown here is derived from an EMBL/GenBank/DDBJ whole genome shotgun (WGS) entry which is preliminary data.</text>
</comment>
<dbReference type="InterPro" id="IPR001547">
    <property type="entry name" value="Glyco_hydro_5"/>
</dbReference>
<evidence type="ECO:0000256" key="1">
    <source>
        <dbReference type="ARBA" id="ARBA00022801"/>
    </source>
</evidence>
<accession>A0A2D0AJP5</accession>
<feature type="chain" id="PRO_5033301358" evidence="4">
    <location>
        <begin position="22"/>
        <end position="382"/>
    </location>
</feature>
<dbReference type="Pfam" id="PF00150">
    <property type="entry name" value="Cellulase"/>
    <property type="match status" value="1"/>
</dbReference>
<keyword evidence="6" id="KW-0624">Polysaccharide degradation</keyword>
<keyword evidence="6" id="KW-0119">Carbohydrate metabolism</keyword>
<reference evidence="6 8" key="1">
    <citation type="submission" date="2017-06" db="EMBL/GenBank/DDBJ databases">
        <authorList>
            <person name="Kim H.J."/>
            <person name="Triplett B.A."/>
        </authorList>
    </citation>
    <scope>NUCLEOTIDE SEQUENCE [LARGE SCALE GENOMIC DNA]</scope>
    <source>
        <strain evidence="6 8">13146</strain>
    </source>
</reference>
<dbReference type="RefSeq" id="WP_088434078.1">
    <property type="nucleotide sequence ID" value="NZ_SRYW01000009.1"/>
</dbReference>
<dbReference type="GO" id="GO:0004553">
    <property type="term" value="F:hydrolase activity, hydrolyzing O-glycosyl compounds"/>
    <property type="evidence" value="ECO:0007669"/>
    <property type="project" value="InterPro"/>
</dbReference>
<dbReference type="OrthoDB" id="9774262at2"/>
<dbReference type="Proteomes" id="UP000198157">
    <property type="component" value="Unassembled WGS sequence"/>
</dbReference>
<sequence>MRKWPSLLLATLLAVAPMAHATEAVRWTPAQAESWYAKQEWLVGANYTTSNAINQLEMFQADTFDPEAIDRELGWAHEQFGMNTMRVYLHDLLWQQDPQGFLKRVDTFLSIADKHGIRPMLVLFDSCWDPDPVLGAQRRPIPGVHNSGWVQSPSRHMLVDPANDAHFRDYVEGVVGAFANDTRVLAWDLWNEPDNPGGGNYMDKQLKGEQERIAELLPQIFDWARAKRPVQPLTSGVWIGDDWSPGAASLTSIQRTQLERSDVITFHNYEQPEAFVSRIKQLRKYGRPLICTEWLARGAGSNVDTILPIARRENIGMINWGFVDGAIQTRFPWDSWQRPYTMEAPTVWFHDLLKADGTPYRAREAELFRALAKTPRKSVPAF</sequence>
<feature type="domain" description="Glycoside hydrolase family 5" evidence="5">
    <location>
        <begin position="63"/>
        <end position="320"/>
    </location>
</feature>
<proteinExistence type="inferred from homology"/>
<dbReference type="EMBL" id="NIVS01000027">
    <property type="protein sequence ID" value="OWQ52771.1"/>
    <property type="molecule type" value="Genomic_DNA"/>
</dbReference>
<dbReference type="InterPro" id="IPR017853">
    <property type="entry name" value="GH"/>
</dbReference>
<keyword evidence="6" id="KW-0858">Xylan degradation</keyword>
<dbReference type="GO" id="GO:0045493">
    <property type="term" value="P:xylan catabolic process"/>
    <property type="evidence" value="ECO:0007669"/>
    <property type="project" value="UniProtKB-KW"/>
</dbReference>
<evidence type="ECO:0000256" key="4">
    <source>
        <dbReference type="SAM" id="SignalP"/>
    </source>
</evidence>